<dbReference type="AlphaFoldDB" id="A0A0F9T298"/>
<gene>
    <name evidence="1" type="ORF">LCGC14_0445990</name>
</gene>
<name>A0A0F9T298_9ZZZZ</name>
<accession>A0A0F9T298</accession>
<comment type="caution">
    <text evidence="1">The sequence shown here is derived from an EMBL/GenBank/DDBJ whole genome shotgun (WGS) entry which is preliminary data.</text>
</comment>
<dbReference type="EMBL" id="LAZR01000436">
    <property type="protein sequence ID" value="KKN68942.1"/>
    <property type="molecule type" value="Genomic_DNA"/>
</dbReference>
<sequence>MKRTFEVNQVVFVYRYTSHYPENQEWMRGKVGVPVARQCGGTWRKEHQPAKDGRYVGVVFDKGTPGWTNYVKNARNLIRSEDEYQEIIEQNTRARDAWSRSRTAAKDRANQKYDEFAEEIISMVKSGAPRAHEYLVRLLKERTRLR</sequence>
<organism evidence="1">
    <name type="scientific">marine sediment metagenome</name>
    <dbReference type="NCBI Taxonomy" id="412755"/>
    <lineage>
        <taxon>unclassified sequences</taxon>
        <taxon>metagenomes</taxon>
        <taxon>ecological metagenomes</taxon>
    </lineage>
</organism>
<proteinExistence type="predicted"/>
<evidence type="ECO:0000313" key="1">
    <source>
        <dbReference type="EMBL" id="KKN68942.1"/>
    </source>
</evidence>
<reference evidence="1" key="1">
    <citation type="journal article" date="2015" name="Nature">
        <title>Complex archaea that bridge the gap between prokaryotes and eukaryotes.</title>
        <authorList>
            <person name="Spang A."/>
            <person name="Saw J.H."/>
            <person name="Jorgensen S.L."/>
            <person name="Zaremba-Niedzwiedzka K."/>
            <person name="Martijn J."/>
            <person name="Lind A.E."/>
            <person name="van Eijk R."/>
            <person name="Schleper C."/>
            <person name="Guy L."/>
            <person name="Ettema T.J."/>
        </authorList>
    </citation>
    <scope>NUCLEOTIDE SEQUENCE</scope>
</reference>
<protein>
    <submittedName>
        <fullName evidence="1">Uncharacterized protein</fullName>
    </submittedName>
</protein>